<evidence type="ECO:0000313" key="1">
    <source>
        <dbReference type="EMBL" id="NDV40061.1"/>
    </source>
</evidence>
<organism evidence="1">
    <name type="scientific">Arcella intermedia</name>
    <dbReference type="NCBI Taxonomy" id="1963864"/>
    <lineage>
        <taxon>Eukaryota</taxon>
        <taxon>Amoebozoa</taxon>
        <taxon>Tubulinea</taxon>
        <taxon>Elardia</taxon>
        <taxon>Arcellinida</taxon>
        <taxon>Sphaerothecina</taxon>
        <taxon>Arcellidae</taxon>
        <taxon>Arcella</taxon>
    </lineage>
</organism>
<dbReference type="GO" id="GO:0006644">
    <property type="term" value="P:phospholipid metabolic process"/>
    <property type="evidence" value="ECO:0007669"/>
    <property type="project" value="InterPro"/>
</dbReference>
<evidence type="ECO:0008006" key="2">
    <source>
        <dbReference type="Google" id="ProtNLM"/>
    </source>
</evidence>
<dbReference type="SUPFAM" id="SSF48619">
    <property type="entry name" value="Phospholipase A2, PLA2"/>
    <property type="match status" value="1"/>
</dbReference>
<dbReference type="InterPro" id="IPR036444">
    <property type="entry name" value="PLipase_A2_dom_sf"/>
</dbReference>
<dbReference type="GO" id="GO:0005509">
    <property type="term" value="F:calcium ion binding"/>
    <property type="evidence" value="ECO:0007669"/>
    <property type="project" value="InterPro"/>
</dbReference>
<dbReference type="Pfam" id="PF06951">
    <property type="entry name" value="PLA2G12"/>
    <property type="match status" value="1"/>
</dbReference>
<proteinExistence type="predicted"/>
<dbReference type="GO" id="GO:0004623">
    <property type="term" value="F:phospholipase A2 activity"/>
    <property type="evidence" value="ECO:0007669"/>
    <property type="project" value="InterPro"/>
</dbReference>
<dbReference type="GO" id="GO:0016042">
    <property type="term" value="P:lipid catabolic process"/>
    <property type="evidence" value="ECO:0007669"/>
    <property type="project" value="InterPro"/>
</dbReference>
<reference evidence="1" key="1">
    <citation type="journal article" date="2020" name="J. Eukaryot. Microbiol.">
        <title>De novo Sequencing, Assembly and Annotation of the Transcriptome for the Free-Living Testate Amoeba Arcella intermedia.</title>
        <authorList>
            <person name="Ribeiro G.M."/>
            <person name="Porfirio-Sousa A.L."/>
            <person name="Maurer-Alcala X.X."/>
            <person name="Katz L.A."/>
            <person name="Lahr D.J.G."/>
        </authorList>
    </citation>
    <scope>NUCLEOTIDE SEQUENCE</scope>
</reference>
<dbReference type="EMBL" id="GIBP01011092">
    <property type="protein sequence ID" value="NDV40061.1"/>
    <property type="molecule type" value="Transcribed_RNA"/>
</dbReference>
<dbReference type="PANTHER" id="PTHR12824:SF8">
    <property type="entry name" value="GXIVSPLA2, ISOFORM A"/>
    <property type="match status" value="1"/>
</dbReference>
<dbReference type="GO" id="GO:0005576">
    <property type="term" value="C:extracellular region"/>
    <property type="evidence" value="ECO:0007669"/>
    <property type="project" value="InterPro"/>
</dbReference>
<name>A0A6B2LTI5_9EUKA</name>
<accession>A0A6B2LTI5</accession>
<sequence>MKGGYERTTNGCGTPSAEGNETFNGEVDFGHCCDLHDCHYDSCNFGKDNADMMFEYCLVYACRDRYAPGDTLDECERAAYLFSDLVHSYGGYAYNVSQETSCIPCSKT</sequence>
<dbReference type="AlphaFoldDB" id="A0A6B2LTI5"/>
<dbReference type="GO" id="GO:0050482">
    <property type="term" value="P:arachidonate secretion"/>
    <property type="evidence" value="ECO:0007669"/>
    <property type="project" value="InterPro"/>
</dbReference>
<dbReference type="InterPro" id="IPR010711">
    <property type="entry name" value="PLA2G12"/>
</dbReference>
<dbReference type="PANTHER" id="PTHR12824">
    <property type="entry name" value="GROUP XII SECRETORY PHOSPHOLIPASE A2 FAMILY MEMBER"/>
    <property type="match status" value="1"/>
</dbReference>
<protein>
    <recommendedName>
        <fullName evidence="2">Phospholipase A2 domain-containing protein</fullName>
    </recommendedName>
</protein>
<dbReference type="Gene3D" id="1.20.90.10">
    <property type="entry name" value="Phospholipase A2 domain"/>
    <property type="match status" value="1"/>
</dbReference>